<gene>
    <name evidence="2" type="ORF">A3D50_00950</name>
</gene>
<sequence>MCVTNRLIKSPYGADNVAKYLIYLASKAFVGDNKEREGITNLKLQKILYFAQAYYLAKLGKPLFSDPIEAWDYGPVVPSVYHAYKSKGSNPIILENDQSHISDEDKESINKIWDTFGGYSASKLVDIAHAHNPWKEANSSANKIISHKAITDYYSLLLNK</sequence>
<reference evidence="2 3" key="1">
    <citation type="journal article" date="2016" name="Nat. Commun.">
        <title>Thousands of microbial genomes shed light on interconnected biogeochemical processes in an aquifer system.</title>
        <authorList>
            <person name="Anantharaman K."/>
            <person name="Brown C.T."/>
            <person name="Hug L.A."/>
            <person name="Sharon I."/>
            <person name="Castelle C.J."/>
            <person name="Probst A.J."/>
            <person name="Thomas B.C."/>
            <person name="Singh A."/>
            <person name="Wilkins M.J."/>
            <person name="Karaoz U."/>
            <person name="Brodie E.L."/>
            <person name="Williams K.H."/>
            <person name="Hubbard S.S."/>
            <person name="Banfield J.F."/>
        </authorList>
    </citation>
    <scope>NUCLEOTIDE SEQUENCE [LARGE SCALE GENOMIC DNA]</scope>
</reference>
<evidence type="ECO:0000313" key="2">
    <source>
        <dbReference type="EMBL" id="OHA24202.1"/>
    </source>
</evidence>
<dbReference type="AlphaFoldDB" id="A0A1G2MMH5"/>
<feature type="domain" description="Antitoxin SocA-like Panacea" evidence="1">
    <location>
        <begin position="44"/>
        <end position="135"/>
    </location>
</feature>
<dbReference type="Pfam" id="PF13274">
    <property type="entry name" value="SocA_Panacea"/>
    <property type="match status" value="1"/>
</dbReference>
<dbReference type="InterPro" id="IPR025272">
    <property type="entry name" value="SocA_Panacea"/>
</dbReference>
<evidence type="ECO:0000259" key="1">
    <source>
        <dbReference type="Pfam" id="PF13274"/>
    </source>
</evidence>
<comment type="caution">
    <text evidence="2">The sequence shown here is derived from an EMBL/GenBank/DDBJ whole genome shotgun (WGS) entry which is preliminary data.</text>
</comment>
<dbReference type="Proteomes" id="UP000178413">
    <property type="component" value="Unassembled WGS sequence"/>
</dbReference>
<name>A0A1G2MMH5_9BACT</name>
<accession>A0A1G2MMH5</accession>
<dbReference type="STRING" id="1802308.A3D50_00950"/>
<dbReference type="EMBL" id="MHRM01000010">
    <property type="protein sequence ID" value="OHA24202.1"/>
    <property type="molecule type" value="Genomic_DNA"/>
</dbReference>
<proteinExistence type="predicted"/>
<evidence type="ECO:0000313" key="3">
    <source>
        <dbReference type="Proteomes" id="UP000178413"/>
    </source>
</evidence>
<organism evidence="2 3">
    <name type="scientific">Candidatus Taylorbacteria bacterium RIFCSPHIGHO2_02_FULL_44_12</name>
    <dbReference type="NCBI Taxonomy" id="1802308"/>
    <lineage>
        <taxon>Bacteria</taxon>
        <taxon>Candidatus Tayloriibacteriota</taxon>
    </lineage>
</organism>
<protein>
    <recommendedName>
        <fullName evidence="1">Antitoxin SocA-like Panacea domain-containing protein</fullName>
    </recommendedName>
</protein>